<dbReference type="GO" id="GO:0015179">
    <property type="term" value="F:L-amino acid transmembrane transporter activity"/>
    <property type="evidence" value="ECO:0007669"/>
    <property type="project" value="TreeGrafter"/>
</dbReference>
<feature type="transmembrane region" description="Helical" evidence="6">
    <location>
        <begin position="1101"/>
        <end position="1124"/>
    </location>
</feature>
<dbReference type="PANTHER" id="PTHR22950:SF343">
    <property type="entry name" value="AMINO ACID TRANSPORTER SKAT-1-RELATED"/>
    <property type="match status" value="1"/>
</dbReference>
<feature type="transmembrane region" description="Helical" evidence="6">
    <location>
        <begin position="1144"/>
        <end position="1167"/>
    </location>
</feature>
<comment type="subcellular location">
    <subcellularLocation>
        <location evidence="1">Membrane</location>
        <topology evidence="1">Multi-pass membrane protein</topology>
    </subcellularLocation>
</comment>
<dbReference type="WBParaSite" id="BPAG_0001002901-mRNA-1">
    <property type="protein sequence ID" value="BPAG_0001002901-mRNA-1"/>
    <property type="gene ID" value="BPAG_0001002901"/>
</dbReference>
<feature type="transmembrane region" description="Helical" evidence="6">
    <location>
        <begin position="1307"/>
        <end position="1328"/>
    </location>
</feature>
<dbReference type="Gene3D" id="2.130.10.10">
    <property type="entry name" value="YVTN repeat-like/Quinoprotein amine dehydrogenase"/>
    <property type="match status" value="1"/>
</dbReference>
<feature type="transmembrane region" description="Helical" evidence="6">
    <location>
        <begin position="997"/>
        <end position="1020"/>
    </location>
</feature>
<dbReference type="SUPFAM" id="SSF117289">
    <property type="entry name" value="Nucleoporin domain"/>
    <property type="match status" value="1"/>
</dbReference>
<evidence type="ECO:0000259" key="8">
    <source>
        <dbReference type="Pfam" id="PF12894"/>
    </source>
</evidence>
<dbReference type="EMBL" id="UZAD01013171">
    <property type="protein sequence ID" value="VDN91177.1"/>
    <property type="molecule type" value="Genomic_DNA"/>
</dbReference>
<gene>
    <name evidence="9" type="ORF">BPAG_LOCUS9991</name>
</gene>
<evidence type="ECO:0000256" key="6">
    <source>
        <dbReference type="SAM" id="Phobius"/>
    </source>
</evidence>
<dbReference type="GO" id="GO:0005774">
    <property type="term" value="C:vacuolar membrane"/>
    <property type="evidence" value="ECO:0007669"/>
    <property type="project" value="TreeGrafter"/>
</dbReference>
<evidence type="ECO:0000256" key="1">
    <source>
        <dbReference type="ARBA" id="ARBA00004141"/>
    </source>
</evidence>
<keyword evidence="4 6" id="KW-0472">Membrane</keyword>
<dbReference type="Pfam" id="PF01490">
    <property type="entry name" value="Aa_trans"/>
    <property type="match status" value="1"/>
</dbReference>
<organism evidence="11">
    <name type="scientific">Brugia pahangi</name>
    <name type="common">Filarial nematode worm</name>
    <dbReference type="NCBI Taxonomy" id="6280"/>
    <lineage>
        <taxon>Eukaryota</taxon>
        <taxon>Metazoa</taxon>
        <taxon>Ecdysozoa</taxon>
        <taxon>Nematoda</taxon>
        <taxon>Chromadorea</taxon>
        <taxon>Rhabditida</taxon>
        <taxon>Spirurina</taxon>
        <taxon>Spiruromorpha</taxon>
        <taxon>Filarioidea</taxon>
        <taxon>Onchocercidae</taxon>
        <taxon>Brugia</taxon>
    </lineage>
</organism>
<dbReference type="PANTHER" id="PTHR22950">
    <property type="entry name" value="AMINO ACID TRANSPORTER"/>
    <property type="match status" value="1"/>
</dbReference>
<proteinExistence type="predicted"/>
<reference evidence="9 10" key="2">
    <citation type="submission" date="2018-11" db="EMBL/GenBank/DDBJ databases">
        <authorList>
            <consortium name="Pathogen Informatics"/>
        </authorList>
    </citation>
    <scope>NUCLEOTIDE SEQUENCE [LARGE SCALE GENOMIC DNA]</scope>
</reference>
<dbReference type="STRING" id="6280.A0A158PRD6"/>
<feature type="domain" description="Amino acid transporter transmembrane" evidence="7">
    <location>
        <begin position="974"/>
        <end position="1395"/>
    </location>
</feature>
<dbReference type="InterPro" id="IPR024977">
    <property type="entry name" value="Apc4-like_WD40_dom"/>
</dbReference>
<feature type="transmembrane region" description="Helical" evidence="6">
    <location>
        <begin position="1217"/>
        <end position="1242"/>
    </location>
</feature>
<evidence type="ECO:0000313" key="11">
    <source>
        <dbReference type="WBParaSite" id="BPAG_0001002901-mRNA-1"/>
    </source>
</evidence>
<dbReference type="InterPro" id="IPR015943">
    <property type="entry name" value="WD40/YVTN_repeat-like_dom_sf"/>
</dbReference>
<feature type="transmembrane region" description="Helical" evidence="6">
    <location>
        <begin position="1378"/>
        <end position="1398"/>
    </location>
</feature>
<feature type="transmembrane region" description="Helical" evidence="6">
    <location>
        <begin position="1065"/>
        <end position="1089"/>
    </location>
</feature>
<dbReference type="Proteomes" id="UP000278627">
    <property type="component" value="Unassembled WGS sequence"/>
</dbReference>
<evidence type="ECO:0000256" key="3">
    <source>
        <dbReference type="ARBA" id="ARBA00022989"/>
    </source>
</evidence>
<name>A0A158PRD6_BRUPA</name>
<keyword evidence="3 6" id="KW-1133">Transmembrane helix</keyword>
<sequence length="1415" mass="160951">MLRVVEVNGVIDFKEECKSEVMDSVLSHCIPSDLMGKTVLSRRSPFKVHQALWNPDIDLLTLASQKGEVCVRRLHWRHGWKRDIYDVRPLLLDRVKSEGEIRLETMCWSPDGKVLATAFSDGCIHLLDAEKGIVRMKARVTLMRWQRFSQELNINLISEDALSGALGDLSESESLNDKPEELNQLRAMKAFCDSSNLSVLGTLLFALNIDNTVIVLAAGVLPIASIEPSLHFFGNCDPYSVTVGDMFYSSKRGQLMVVYSSMGQLNSENNPGMNTQVIGFDIDSLGYLKNGLIWTIARRWLKLVFYVCFVSETFARAIVDWEDQSKEFNEKFNLFGEESVSNCNLGECFINMILTGQASPELVNFYRNVLKPADWKKMTDWAHKGFGDIIESVGRELLPGAEALQHNMKQLFIEMRCALRSSKTSSFAPTCWISDRSLDRCNFSEKLLPERLFDVDVYPYGKYAEKSDEESSLKELKSFQNLAEDIINKINEMHLVATRNRSKAMVCGIFTKKGTNNINSHCFRKDLVSFTNWLSQTPPFTAKNKRSAAELKFDLQLITEYIRQATISRNGTATERFEMTDAFQNYSFDKVLQYFGCHKPLKYRLDVRSNAWNMLCEQQSSRTLADSITCCFDVLQTIQDIFLKNFTAAVVAQTNSILEQNHAEGFEKFAIFLPHETASECYTYDEQKWLLTIADEPFAVSCIGVNGSRHVIYGASSKMLYKMCYSKQCSKNVAGFSGDIKHIVTKNSDSDSFQEQADKVKLSSDEQQSHNSGKSTRGIDNVMPKSPTSAKLLRIENPFNSLKKYRNVSSVSRRLVHFEWYGNGSFYGLLKICKANKEQTVLFRSCLFDNTNYLHEDISGCTESYVSFTLSFHRKSGVIFTENGFRAKWFEIKIPIQRISVLNRQQSKYGTYQNSQTKSIFTEAMDVTEQLHIEEGLIAGDLVEYRIGRMSEDSTSINDVRHLVQQETRKGDVISPHRAIMTLSKSMFNAGCFSLPYAWKLGGLWMSLVLNFVIAGFNWYGNHILVRSSQHLAKKSERISLDYGHFAKKVCDFSDIRVLRNNSKIIMYIVNITILFYQLGMCSVAILFIADNMNHLLGDCIVGGTKVMALISFGRLLKIFIILFTVDKSSVPILALNMFTEMRLLSVFAMVSSVFFLLGVFVIMQFTLRQPNHWEELPAATDFTGVIMFVGMAMYAFEGQTMILPVENKLETPEDFLNNFGVLPTTMCFCTLFMIAIGFYGYTAFGPNTQPTITMNVPKEGLYSTINVFLMLQSMLGHSIAMYVILDMFFNGFHRKFTNRFPNVSKVIVDKGFRIFWVSITMLMSISIPHLEIMIPLVGVTSGTLCALIYPPIFEMITFWNDWKVSLNAHQRCLKISWNIFVIITGVFAITTGLYANFLTIFEKLQTTKQNVFDF</sequence>
<feature type="compositionally biased region" description="Basic and acidic residues" evidence="5">
    <location>
        <begin position="756"/>
        <end position="768"/>
    </location>
</feature>
<feature type="transmembrane region" description="Helical" evidence="6">
    <location>
        <begin position="1262"/>
        <end position="1286"/>
    </location>
</feature>
<dbReference type="Pfam" id="PF12894">
    <property type="entry name" value="ANAPC4_WD40"/>
    <property type="match status" value="1"/>
</dbReference>
<protein>
    <submittedName>
        <fullName evidence="11">Anaphase-promoting complex subunit 4</fullName>
    </submittedName>
</protein>
<evidence type="ECO:0000259" key="7">
    <source>
        <dbReference type="Pfam" id="PF01490"/>
    </source>
</evidence>
<keyword evidence="2 6" id="KW-0812">Transmembrane</keyword>
<accession>A0A158PRD6</accession>
<evidence type="ECO:0000256" key="2">
    <source>
        <dbReference type="ARBA" id="ARBA00022692"/>
    </source>
</evidence>
<feature type="domain" description="Anaphase-promoting complex subunit 4-like WD40" evidence="8">
    <location>
        <begin position="52"/>
        <end position="145"/>
    </location>
</feature>
<feature type="region of interest" description="Disordered" evidence="5">
    <location>
        <begin position="751"/>
        <end position="783"/>
    </location>
</feature>
<reference evidence="11" key="1">
    <citation type="submission" date="2016-04" db="UniProtKB">
        <authorList>
            <consortium name="WormBaseParasite"/>
        </authorList>
    </citation>
    <scope>IDENTIFICATION</scope>
</reference>
<dbReference type="InterPro" id="IPR013057">
    <property type="entry name" value="AA_transpt_TM"/>
</dbReference>
<evidence type="ECO:0000256" key="4">
    <source>
        <dbReference type="ARBA" id="ARBA00023136"/>
    </source>
</evidence>
<evidence type="ECO:0000256" key="5">
    <source>
        <dbReference type="SAM" id="MobiDB-lite"/>
    </source>
</evidence>
<feature type="transmembrane region" description="Helical" evidence="6">
    <location>
        <begin position="1334"/>
        <end position="1357"/>
    </location>
</feature>
<keyword evidence="10" id="KW-1185">Reference proteome</keyword>
<evidence type="ECO:0000313" key="9">
    <source>
        <dbReference type="EMBL" id="VDN91177.1"/>
    </source>
</evidence>
<evidence type="ECO:0000313" key="10">
    <source>
        <dbReference type="Proteomes" id="UP000278627"/>
    </source>
</evidence>
<feature type="transmembrane region" description="Helical" evidence="6">
    <location>
        <begin position="1179"/>
        <end position="1197"/>
    </location>
</feature>